<sequence length="69" mass="7304">MGISGFVYLVVLENLVVLGGYEEGCGGTKVDGGEVEWKVEKEEDDWEDGAESGCTSGDELGYGVAIAER</sequence>
<proteinExistence type="predicted"/>
<evidence type="ECO:0000313" key="3">
    <source>
        <dbReference type="Proteomes" id="UP000823749"/>
    </source>
</evidence>
<dbReference type="EMBL" id="JACTNZ010000002">
    <property type="protein sequence ID" value="KAG5561155.1"/>
    <property type="molecule type" value="Genomic_DNA"/>
</dbReference>
<comment type="caution">
    <text evidence="2">The sequence shown here is derived from an EMBL/GenBank/DDBJ whole genome shotgun (WGS) entry which is preliminary data.</text>
</comment>
<protein>
    <submittedName>
        <fullName evidence="2">Uncharacterized protein</fullName>
    </submittedName>
</protein>
<name>A0AAV6L8Y0_9ERIC</name>
<keyword evidence="3" id="KW-1185">Reference proteome</keyword>
<gene>
    <name evidence="2" type="ORF">RHGRI_004240</name>
</gene>
<evidence type="ECO:0000256" key="1">
    <source>
        <dbReference type="SAM" id="SignalP"/>
    </source>
</evidence>
<dbReference type="AlphaFoldDB" id="A0AAV6L8Y0"/>
<organism evidence="2 3">
    <name type="scientific">Rhododendron griersonianum</name>
    <dbReference type="NCBI Taxonomy" id="479676"/>
    <lineage>
        <taxon>Eukaryota</taxon>
        <taxon>Viridiplantae</taxon>
        <taxon>Streptophyta</taxon>
        <taxon>Embryophyta</taxon>
        <taxon>Tracheophyta</taxon>
        <taxon>Spermatophyta</taxon>
        <taxon>Magnoliopsida</taxon>
        <taxon>eudicotyledons</taxon>
        <taxon>Gunneridae</taxon>
        <taxon>Pentapetalae</taxon>
        <taxon>asterids</taxon>
        <taxon>Ericales</taxon>
        <taxon>Ericaceae</taxon>
        <taxon>Ericoideae</taxon>
        <taxon>Rhodoreae</taxon>
        <taxon>Rhododendron</taxon>
    </lineage>
</organism>
<feature type="chain" id="PRO_5043439800" evidence="1">
    <location>
        <begin position="28"/>
        <end position="69"/>
    </location>
</feature>
<reference evidence="2" key="1">
    <citation type="submission" date="2020-08" db="EMBL/GenBank/DDBJ databases">
        <title>Plant Genome Project.</title>
        <authorList>
            <person name="Zhang R.-G."/>
        </authorList>
    </citation>
    <scope>NUCLEOTIDE SEQUENCE</scope>
    <source>
        <strain evidence="2">WSP0</strain>
        <tissue evidence="2">Leaf</tissue>
    </source>
</reference>
<keyword evidence="1" id="KW-0732">Signal</keyword>
<evidence type="ECO:0000313" key="2">
    <source>
        <dbReference type="EMBL" id="KAG5561155.1"/>
    </source>
</evidence>
<accession>A0AAV6L8Y0</accession>
<feature type="signal peptide" evidence="1">
    <location>
        <begin position="1"/>
        <end position="27"/>
    </location>
</feature>
<dbReference type="Proteomes" id="UP000823749">
    <property type="component" value="Chromosome 2"/>
</dbReference>